<dbReference type="GO" id="GO:0005886">
    <property type="term" value="C:plasma membrane"/>
    <property type="evidence" value="ECO:0007669"/>
    <property type="project" value="UniProtKB-SubCell"/>
</dbReference>
<keyword evidence="4 13" id="KW-0808">Transferase</keyword>
<evidence type="ECO:0000256" key="8">
    <source>
        <dbReference type="ARBA" id="ARBA00022840"/>
    </source>
</evidence>
<comment type="subcellular location">
    <subcellularLocation>
        <location evidence="1">Cell membrane</location>
        <topology evidence="1">Single-pass type I membrane protein</topology>
    </subcellularLocation>
</comment>
<evidence type="ECO:0000256" key="11">
    <source>
        <dbReference type="ARBA" id="ARBA00047899"/>
    </source>
</evidence>
<dbReference type="FunFam" id="3.30.200.20:FF:001238">
    <property type="entry name" value="Os08g0179000 protein"/>
    <property type="match status" value="1"/>
</dbReference>
<dbReference type="PROSITE" id="PS50948">
    <property type="entry name" value="PAN"/>
    <property type="match status" value="1"/>
</dbReference>
<dbReference type="PANTHER" id="PTHR27002:SF1097">
    <property type="entry name" value="RECEPTOR-LIKE SERINE_THREONINE-PROTEIN KINASE"/>
    <property type="match status" value="1"/>
</dbReference>
<dbReference type="Proteomes" id="UP001371456">
    <property type="component" value="Unassembled WGS sequence"/>
</dbReference>
<evidence type="ECO:0000313" key="19">
    <source>
        <dbReference type="EMBL" id="KAK6797637.1"/>
    </source>
</evidence>
<dbReference type="Pfam" id="PF01453">
    <property type="entry name" value="B_lectin"/>
    <property type="match status" value="1"/>
</dbReference>
<keyword evidence="8 13" id="KW-0067">ATP-binding</keyword>
<feature type="domain" description="Bulb-type lectin" evidence="17">
    <location>
        <begin position="44"/>
        <end position="167"/>
    </location>
</feature>
<name>A0AAN8YMH1_SOLBU</name>
<evidence type="ECO:0000256" key="2">
    <source>
        <dbReference type="ARBA" id="ARBA00022475"/>
    </source>
</evidence>
<dbReference type="PROSITE" id="PS00108">
    <property type="entry name" value="PROTEIN_KINASE_ST"/>
    <property type="match status" value="1"/>
</dbReference>
<feature type="domain" description="Apple" evidence="18">
    <location>
        <begin position="234"/>
        <end position="321"/>
    </location>
</feature>
<gene>
    <name evidence="19" type="ORF">RDI58_005339</name>
</gene>
<evidence type="ECO:0000313" key="20">
    <source>
        <dbReference type="Proteomes" id="UP001371456"/>
    </source>
</evidence>
<dbReference type="PROSITE" id="PS00107">
    <property type="entry name" value="PROTEIN_KINASE_ATP"/>
    <property type="match status" value="1"/>
</dbReference>
<evidence type="ECO:0000256" key="7">
    <source>
        <dbReference type="ARBA" id="ARBA00022777"/>
    </source>
</evidence>
<comment type="catalytic activity">
    <reaction evidence="12 13">
        <text>L-seryl-[protein] + ATP = O-phospho-L-seryl-[protein] + ADP + H(+)</text>
        <dbReference type="Rhea" id="RHEA:17989"/>
        <dbReference type="Rhea" id="RHEA-COMP:9863"/>
        <dbReference type="Rhea" id="RHEA-COMP:11604"/>
        <dbReference type="ChEBI" id="CHEBI:15378"/>
        <dbReference type="ChEBI" id="CHEBI:29999"/>
        <dbReference type="ChEBI" id="CHEBI:30616"/>
        <dbReference type="ChEBI" id="CHEBI:83421"/>
        <dbReference type="ChEBI" id="CHEBI:456216"/>
        <dbReference type="EC" id="2.7.11.1"/>
    </reaction>
</comment>
<dbReference type="EC" id="2.7.11.1" evidence="13"/>
<evidence type="ECO:0000256" key="9">
    <source>
        <dbReference type="ARBA" id="ARBA00023157"/>
    </source>
</evidence>
<evidence type="ECO:0000256" key="15">
    <source>
        <dbReference type="SAM" id="Phobius"/>
    </source>
</evidence>
<dbReference type="EMBL" id="JBANQN010000002">
    <property type="protein sequence ID" value="KAK6797637.1"/>
    <property type="molecule type" value="Genomic_DNA"/>
</dbReference>
<keyword evidence="2" id="KW-1003">Cell membrane</keyword>
<keyword evidence="9" id="KW-1015">Disulfide bond</keyword>
<evidence type="ECO:0000259" key="17">
    <source>
        <dbReference type="PROSITE" id="PS50927"/>
    </source>
</evidence>
<comment type="similarity">
    <text evidence="13">Belongs to the protein kinase superfamily. Ser/Thr protein kinase family.</text>
</comment>
<dbReference type="GO" id="GO:0004674">
    <property type="term" value="F:protein serine/threonine kinase activity"/>
    <property type="evidence" value="ECO:0007669"/>
    <property type="project" value="UniProtKB-KW"/>
</dbReference>
<keyword evidence="15" id="KW-1133">Transmembrane helix</keyword>
<dbReference type="Gene3D" id="1.10.510.10">
    <property type="entry name" value="Transferase(Phosphotransferase) domain 1"/>
    <property type="match status" value="1"/>
</dbReference>
<evidence type="ECO:0000259" key="18">
    <source>
        <dbReference type="PROSITE" id="PS50948"/>
    </source>
</evidence>
<dbReference type="CDD" id="cd14066">
    <property type="entry name" value="STKc_IRAK"/>
    <property type="match status" value="1"/>
</dbReference>
<evidence type="ECO:0000256" key="3">
    <source>
        <dbReference type="ARBA" id="ARBA00022527"/>
    </source>
</evidence>
<dbReference type="InterPro" id="IPR003609">
    <property type="entry name" value="Pan_app"/>
</dbReference>
<dbReference type="InterPro" id="IPR001480">
    <property type="entry name" value="Bulb-type_lectin_dom"/>
</dbReference>
<keyword evidence="5" id="KW-0732">Signal</keyword>
<keyword evidence="7 13" id="KW-0418">Kinase</keyword>
<evidence type="ECO:0000256" key="1">
    <source>
        <dbReference type="ARBA" id="ARBA00004251"/>
    </source>
</evidence>
<keyword evidence="10" id="KW-0325">Glycoprotein</keyword>
<dbReference type="SMART" id="SM00108">
    <property type="entry name" value="B_lectin"/>
    <property type="match status" value="1"/>
</dbReference>
<keyword evidence="20" id="KW-1185">Reference proteome</keyword>
<keyword evidence="6 13" id="KW-0547">Nucleotide-binding</keyword>
<dbReference type="InterPro" id="IPR036426">
    <property type="entry name" value="Bulb-type_lectin_dom_sf"/>
</dbReference>
<dbReference type="PROSITE" id="PS50011">
    <property type="entry name" value="PROTEIN_KINASE_DOM"/>
    <property type="match status" value="1"/>
</dbReference>
<dbReference type="InterPro" id="IPR008271">
    <property type="entry name" value="Ser/Thr_kinase_AS"/>
</dbReference>
<evidence type="ECO:0000256" key="10">
    <source>
        <dbReference type="ARBA" id="ARBA00023180"/>
    </source>
</evidence>
<dbReference type="InterPro" id="IPR011009">
    <property type="entry name" value="Kinase-like_dom_sf"/>
</dbReference>
<dbReference type="Gene3D" id="2.90.10.10">
    <property type="entry name" value="Bulb-type lectin domain"/>
    <property type="match status" value="1"/>
</dbReference>
<comment type="caution">
    <text evidence="19">The sequence shown here is derived from an EMBL/GenBank/DDBJ whole genome shotgun (WGS) entry which is preliminary data.</text>
</comment>
<reference evidence="19 20" key="1">
    <citation type="submission" date="2024-02" db="EMBL/GenBank/DDBJ databases">
        <title>de novo genome assembly of Solanum bulbocastanum strain 11H21.</title>
        <authorList>
            <person name="Hosaka A.J."/>
        </authorList>
    </citation>
    <scope>NUCLEOTIDE SEQUENCE [LARGE SCALE GENOMIC DNA]</scope>
    <source>
        <tissue evidence="19">Young leaves</tissue>
    </source>
</reference>
<comment type="catalytic activity">
    <reaction evidence="11 13">
        <text>L-threonyl-[protein] + ATP = O-phospho-L-threonyl-[protein] + ADP + H(+)</text>
        <dbReference type="Rhea" id="RHEA:46608"/>
        <dbReference type="Rhea" id="RHEA-COMP:11060"/>
        <dbReference type="Rhea" id="RHEA-COMP:11605"/>
        <dbReference type="ChEBI" id="CHEBI:15378"/>
        <dbReference type="ChEBI" id="CHEBI:30013"/>
        <dbReference type="ChEBI" id="CHEBI:30616"/>
        <dbReference type="ChEBI" id="CHEBI:61977"/>
        <dbReference type="ChEBI" id="CHEBI:456216"/>
        <dbReference type="EC" id="2.7.11.1"/>
    </reaction>
</comment>
<keyword evidence="3 13" id="KW-0723">Serine/threonine-protein kinase</keyword>
<dbReference type="PIRSF" id="PIRSF000641">
    <property type="entry name" value="SRK"/>
    <property type="match status" value="1"/>
</dbReference>
<dbReference type="FunFam" id="1.10.510.10:FF:000060">
    <property type="entry name" value="G-type lectin S-receptor-like serine/threonine-protein kinase"/>
    <property type="match status" value="1"/>
</dbReference>
<dbReference type="InterPro" id="IPR017441">
    <property type="entry name" value="Protein_kinase_ATP_BS"/>
</dbReference>
<feature type="binding site" evidence="14">
    <location>
        <position position="441"/>
    </location>
    <ligand>
        <name>ATP</name>
        <dbReference type="ChEBI" id="CHEBI:30616"/>
    </ligand>
</feature>
<protein>
    <recommendedName>
        <fullName evidence="13">Receptor-like serine/threonine-protein kinase</fullName>
        <ecNumber evidence="13">2.7.11.1</ecNumber>
    </recommendedName>
</protein>
<evidence type="ECO:0000256" key="14">
    <source>
        <dbReference type="PROSITE-ProRule" id="PRU10141"/>
    </source>
</evidence>
<feature type="domain" description="Protein kinase" evidence="16">
    <location>
        <begin position="412"/>
        <end position="699"/>
    </location>
</feature>
<evidence type="ECO:0000256" key="4">
    <source>
        <dbReference type="ARBA" id="ARBA00022679"/>
    </source>
</evidence>
<dbReference type="SMART" id="SM00473">
    <property type="entry name" value="PAN_AP"/>
    <property type="match status" value="1"/>
</dbReference>
<keyword evidence="15" id="KW-0812">Transmembrane</keyword>
<dbReference type="Gene3D" id="3.30.200.20">
    <property type="entry name" value="Phosphorylase Kinase, domain 1"/>
    <property type="match status" value="1"/>
</dbReference>
<evidence type="ECO:0000256" key="5">
    <source>
        <dbReference type="ARBA" id="ARBA00022729"/>
    </source>
</evidence>
<keyword evidence="15" id="KW-0472">Membrane</keyword>
<dbReference type="InterPro" id="IPR024171">
    <property type="entry name" value="SRK-like_kinase"/>
</dbReference>
<dbReference type="InterPro" id="IPR001245">
    <property type="entry name" value="Ser-Thr/Tyr_kinase_cat_dom"/>
</dbReference>
<dbReference type="SUPFAM" id="SSF51110">
    <property type="entry name" value="alpha-D-mannose-specific plant lectins"/>
    <property type="match status" value="1"/>
</dbReference>
<dbReference type="SMART" id="SM00220">
    <property type="entry name" value="S_TKc"/>
    <property type="match status" value="1"/>
</dbReference>
<evidence type="ECO:0000259" key="16">
    <source>
        <dbReference type="PROSITE" id="PS50011"/>
    </source>
</evidence>
<evidence type="ECO:0000256" key="13">
    <source>
        <dbReference type="PIRNR" id="PIRNR000641"/>
    </source>
</evidence>
<proteinExistence type="inferred from homology"/>
<feature type="transmembrane region" description="Helical" evidence="15">
    <location>
        <begin position="341"/>
        <end position="360"/>
    </location>
</feature>
<dbReference type="Pfam" id="PF07714">
    <property type="entry name" value="PK_Tyr_Ser-Thr"/>
    <property type="match status" value="1"/>
</dbReference>
<accession>A0AAN8YMH1</accession>
<dbReference type="GO" id="GO:0005524">
    <property type="term" value="F:ATP binding"/>
    <property type="evidence" value="ECO:0007669"/>
    <property type="project" value="UniProtKB-UniRule"/>
</dbReference>
<sequence length="725" mass="81091">MFSAFPPLSFSSSLLTLMASMLSLFTICHLFISIALYACYTGATDSLFAYQFLTDLNPLVSSNHNFLIGFFGYYSSTLPVCKMYLGLGYRSVDPRAIVWVGNELNPLGCFTALALTKEGFYVRDILGTTVWIHKTNKTVPLPVLKLLDSGNLVFGDSSNLTAGEYLWQSFDHPVHTFLPGMMLGWDKKTGIGRSMRSWRTEGDPAPGDYLLRLDLGDSAASPEEWGKMNFTEGCRRNTSLNYTDKDVFVKNTGLKLPDKATFWGMLYPHDCEQKCLNERSCMAYTNINNNGNGSKCVAWLGDLLDMRHSWIAGNDIFIRMANGKPDAPVSHGKRKLNEGSIPVISVLVLEVLISLCYIVYAHQAKSTEVLDEPEINQPENSIAPENSIGALLQGTDVIAYDSSDLAAATDNFSLSNKIGHGGFGNVYKGVLENGVEIAVKKQDVALRQGVEEFENEVKLIAKLQHRNLTKLLGYCIHGIEKFLVYEFMANKSLDKIIFDAARRATVTWPTRLNIIKGITRGLVYMHHDSRLTIIHRDLKASNVLLDSEMTPKISDFGLAREFEDDVEVKTHRVAGTYGYMSPEYMEDGHYSTKSDVFSFGILTLEIVSGKRNSIYRHPTYDIGLVGYAWKIWNEGNAIELLDPMIAKPDDLDEVLGCILVGILCCQRRSQDRPSMVQVVSLLEENEMLKFNCVPREPYFYKETSHSSRSRESMNGLSITELTGRS</sequence>
<dbReference type="PANTHER" id="PTHR27002">
    <property type="entry name" value="RECEPTOR-LIKE SERINE/THREONINE-PROTEIN KINASE SD1-8"/>
    <property type="match status" value="1"/>
</dbReference>
<organism evidence="19 20">
    <name type="scientific">Solanum bulbocastanum</name>
    <name type="common">Wild potato</name>
    <dbReference type="NCBI Taxonomy" id="147425"/>
    <lineage>
        <taxon>Eukaryota</taxon>
        <taxon>Viridiplantae</taxon>
        <taxon>Streptophyta</taxon>
        <taxon>Embryophyta</taxon>
        <taxon>Tracheophyta</taxon>
        <taxon>Spermatophyta</taxon>
        <taxon>Magnoliopsida</taxon>
        <taxon>eudicotyledons</taxon>
        <taxon>Gunneridae</taxon>
        <taxon>Pentapetalae</taxon>
        <taxon>asterids</taxon>
        <taxon>lamiids</taxon>
        <taxon>Solanales</taxon>
        <taxon>Solanaceae</taxon>
        <taxon>Solanoideae</taxon>
        <taxon>Solaneae</taxon>
        <taxon>Solanum</taxon>
    </lineage>
</organism>
<dbReference type="AlphaFoldDB" id="A0AAN8YMH1"/>
<dbReference type="InterPro" id="IPR000719">
    <property type="entry name" value="Prot_kinase_dom"/>
</dbReference>
<dbReference type="PROSITE" id="PS50927">
    <property type="entry name" value="BULB_LECTIN"/>
    <property type="match status" value="1"/>
</dbReference>
<evidence type="ECO:0000256" key="6">
    <source>
        <dbReference type="ARBA" id="ARBA00022741"/>
    </source>
</evidence>
<dbReference type="SUPFAM" id="SSF56112">
    <property type="entry name" value="Protein kinase-like (PK-like)"/>
    <property type="match status" value="1"/>
</dbReference>
<evidence type="ECO:0000256" key="12">
    <source>
        <dbReference type="ARBA" id="ARBA00048679"/>
    </source>
</evidence>
<feature type="transmembrane region" description="Helical" evidence="15">
    <location>
        <begin position="12"/>
        <end position="38"/>
    </location>
</feature>
<dbReference type="CDD" id="cd01098">
    <property type="entry name" value="PAN_AP_plant"/>
    <property type="match status" value="1"/>
</dbReference>
<dbReference type="Pfam" id="PF08276">
    <property type="entry name" value="PAN_2"/>
    <property type="match status" value="1"/>
</dbReference>